<dbReference type="GO" id="GO:0019379">
    <property type="term" value="P:sulfate assimilation, phosphoadenylyl sulfate reduction by phosphoadenylyl-sulfate reductase (thioredoxin)"/>
    <property type="evidence" value="ECO:0007669"/>
    <property type="project" value="TreeGrafter"/>
</dbReference>
<dbReference type="GO" id="GO:0005737">
    <property type="term" value="C:cytoplasm"/>
    <property type="evidence" value="ECO:0007669"/>
    <property type="project" value="TreeGrafter"/>
</dbReference>
<protein>
    <submittedName>
        <fullName evidence="4">Phosphoadenylylsulfate reductase (Thioredoxin)</fullName>
        <ecNumber evidence="4">1.8.4.8</ecNumber>
    </submittedName>
</protein>
<reference evidence="4 5" key="1">
    <citation type="journal article" date="2014" name="Appl. Environ. Microbiol.">
        <title>Gut symbionts from distinct hosts exhibit genotoxic activity via divergent colibactin biosynthetic pathways.</title>
        <authorList>
            <person name="Engel P."/>
            <person name="Vizcaino M.I."/>
            <person name="Crawford J.M."/>
        </authorList>
    </citation>
    <scope>NUCLEOTIDE SEQUENCE [LARGE SCALE GENOMIC DNA]</scope>
    <source>
        <strain evidence="4 5">PEB0191</strain>
    </source>
</reference>
<evidence type="ECO:0000256" key="1">
    <source>
        <dbReference type="ARBA" id="ARBA00009732"/>
    </source>
</evidence>
<dbReference type="Pfam" id="PF01507">
    <property type="entry name" value="PAPS_reduct"/>
    <property type="match status" value="1"/>
</dbReference>
<dbReference type="RefSeq" id="WP_039106017.1">
    <property type="nucleotide sequence ID" value="NZ_CP009056.1"/>
</dbReference>
<keyword evidence="5" id="KW-1185">Reference proteome</keyword>
<sequence length="211" mass="24226">MLDLTKVNQNLQNQSPLTIIEWALKTQQDIPVKSIISTHFGPYEAVLLHLVTQVDPHIQVVWVDNGYATNATYRVANKITEQLNLNLHIFVPQRTTAYLNVRYGGLPELDTPEHTEFTQIVKIEPFNRALATLKPTLWFTALRREQSALRQELNIVTKAGDNLFKIAPLLDWTSQDMQNYIEKFNLPNEMDYVDPTKGPQGRECGLHKITF</sequence>
<feature type="domain" description="Phosphoadenosine phosphosulphate reductase" evidence="3">
    <location>
        <begin position="35"/>
        <end position="187"/>
    </location>
</feature>
<evidence type="ECO:0000313" key="4">
    <source>
        <dbReference type="EMBL" id="AJA45967.1"/>
    </source>
</evidence>
<dbReference type="Proteomes" id="UP000030901">
    <property type="component" value="Chromosome"/>
</dbReference>
<evidence type="ECO:0000259" key="3">
    <source>
        <dbReference type="Pfam" id="PF01507"/>
    </source>
</evidence>
<dbReference type="GO" id="GO:0004604">
    <property type="term" value="F:phosphoadenylyl-sulfate reductase (thioredoxin) activity"/>
    <property type="evidence" value="ECO:0007669"/>
    <property type="project" value="UniProtKB-EC"/>
</dbReference>
<evidence type="ECO:0000313" key="5">
    <source>
        <dbReference type="Proteomes" id="UP000030901"/>
    </source>
</evidence>
<proteinExistence type="inferred from homology"/>
<dbReference type="InterPro" id="IPR014729">
    <property type="entry name" value="Rossmann-like_a/b/a_fold"/>
</dbReference>
<dbReference type="OrthoDB" id="9794018at2"/>
<comment type="similarity">
    <text evidence="1">Belongs to the PAPS reductase family. CysH subfamily.</text>
</comment>
<dbReference type="SUPFAM" id="SSF52402">
    <property type="entry name" value="Adenine nucleotide alpha hydrolases-like"/>
    <property type="match status" value="1"/>
</dbReference>
<dbReference type="KEGG" id="fpp:FPB0191_02161"/>
<dbReference type="STRING" id="1267021.FPB0191_02161"/>
<dbReference type="EMBL" id="CP009056">
    <property type="protein sequence ID" value="AJA45967.1"/>
    <property type="molecule type" value="Genomic_DNA"/>
</dbReference>
<dbReference type="PANTHER" id="PTHR46509">
    <property type="entry name" value="PHOSPHOADENOSINE PHOSPHOSULFATE REDUCTASE"/>
    <property type="match status" value="1"/>
</dbReference>
<accession>A0A0A7S557</accession>
<dbReference type="InterPro" id="IPR002500">
    <property type="entry name" value="PAPS_reduct_dom"/>
</dbReference>
<dbReference type="Gene3D" id="3.40.50.620">
    <property type="entry name" value="HUPs"/>
    <property type="match status" value="1"/>
</dbReference>
<dbReference type="HOGENOM" id="CLU_044089_3_0_6"/>
<gene>
    <name evidence="4" type="ORF">FPB0191_02161</name>
</gene>
<keyword evidence="4" id="KW-0560">Oxidoreductase</keyword>
<dbReference type="PANTHER" id="PTHR46509:SF1">
    <property type="entry name" value="PHOSPHOADENOSINE PHOSPHOSULFATE REDUCTASE"/>
    <property type="match status" value="1"/>
</dbReference>
<evidence type="ECO:0000256" key="2">
    <source>
        <dbReference type="ARBA" id="ARBA00024327"/>
    </source>
</evidence>
<dbReference type="AlphaFoldDB" id="A0A0A7S557"/>
<organism evidence="4 5">
    <name type="scientific">Frischella perrara</name>
    <dbReference type="NCBI Taxonomy" id="1267021"/>
    <lineage>
        <taxon>Bacteria</taxon>
        <taxon>Pseudomonadati</taxon>
        <taxon>Pseudomonadota</taxon>
        <taxon>Gammaproteobacteria</taxon>
        <taxon>Orbales</taxon>
        <taxon>Orbaceae</taxon>
        <taxon>Frischella</taxon>
    </lineage>
</organism>
<comment type="pathway">
    <text evidence="2">Sulfur metabolism; hydrogen sulfide biosynthesis; sulfite from sulfate.</text>
</comment>
<name>A0A0A7S557_FRIPE</name>
<dbReference type="EC" id="1.8.4.8" evidence="4"/>